<dbReference type="AlphaFoldDB" id="A0A2Z4YIF3"/>
<evidence type="ECO:0000313" key="1">
    <source>
        <dbReference type="EMBL" id="AXA39845.1"/>
    </source>
</evidence>
<evidence type="ECO:0000313" key="2">
    <source>
        <dbReference type="Proteomes" id="UP000251166"/>
    </source>
</evidence>
<organism evidence="1 2">
    <name type="scientific">Rhizobium leguminosarum</name>
    <dbReference type="NCBI Taxonomy" id="384"/>
    <lineage>
        <taxon>Bacteria</taxon>
        <taxon>Pseudomonadati</taxon>
        <taxon>Pseudomonadota</taxon>
        <taxon>Alphaproteobacteria</taxon>
        <taxon>Hyphomicrobiales</taxon>
        <taxon>Rhizobiaceae</taxon>
        <taxon>Rhizobium/Agrobacterium group</taxon>
        <taxon>Rhizobium</taxon>
    </lineage>
</organism>
<gene>
    <name evidence="1" type="ORF">DLJ82_2252</name>
</gene>
<reference evidence="1 2" key="1">
    <citation type="submission" date="2018-07" db="EMBL/GenBank/DDBJ databases">
        <title>Rhizobium leguminosarum strain:ATCC 14479 Genome sequencing and assembly.</title>
        <authorList>
            <person name="Chakraborty R."/>
        </authorList>
    </citation>
    <scope>NUCLEOTIDE SEQUENCE [LARGE SCALE GENOMIC DNA]</scope>
    <source>
        <strain evidence="1 2">ATCC 14479</strain>
    </source>
</reference>
<dbReference type="Proteomes" id="UP000251166">
    <property type="component" value="Chromosome"/>
</dbReference>
<dbReference type="EMBL" id="CP030760">
    <property type="protein sequence ID" value="AXA39845.1"/>
    <property type="molecule type" value="Genomic_DNA"/>
</dbReference>
<protein>
    <submittedName>
        <fullName evidence="1">Uncharacterized protein</fullName>
    </submittedName>
</protein>
<sequence>MSRLEELIGMFSCGVCWPGQRDDGFLRSVNRLLRSTQQNFSYQSEYKDGDFQVSVRLGRNTLYNSAAGALH</sequence>
<accession>A0A2Z4YIF3</accession>
<proteinExistence type="predicted"/>
<name>A0A2Z4YIF3_RHILE</name>